<protein>
    <submittedName>
        <fullName evidence="5">FAD-linked oxidoreductase</fullName>
    </submittedName>
</protein>
<dbReference type="InterPro" id="IPR016169">
    <property type="entry name" value="FAD-bd_PCMH_sub2"/>
</dbReference>
<evidence type="ECO:0000313" key="5">
    <source>
        <dbReference type="EMBL" id="TVY89030.1"/>
    </source>
</evidence>
<feature type="signal peptide" evidence="3">
    <location>
        <begin position="1"/>
        <end position="21"/>
    </location>
</feature>
<organism evidence="5 6">
    <name type="scientific">Lachnellula willkommii</name>
    <dbReference type="NCBI Taxonomy" id="215461"/>
    <lineage>
        <taxon>Eukaryota</taxon>
        <taxon>Fungi</taxon>
        <taxon>Dikarya</taxon>
        <taxon>Ascomycota</taxon>
        <taxon>Pezizomycotina</taxon>
        <taxon>Leotiomycetes</taxon>
        <taxon>Helotiales</taxon>
        <taxon>Lachnaceae</taxon>
        <taxon>Lachnellula</taxon>
    </lineage>
</organism>
<dbReference type="PROSITE" id="PS51387">
    <property type="entry name" value="FAD_PCMH"/>
    <property type="match status" value="1"/>
</dbReference>
<dbReference type="Pfam" id="PF08031">
    <property type="entry name" value="BBE"/>
    <property type="match status" value="1"/>
</dbReference>
<evidence type="ECO:0000256" key="1">
    <source>
        <dbReference type="ARBA" id="ARBA00005466"/>
    </source>
</evidence>
<dbReference type="Gene3D" id="3.30.465.10">
    <property type="match status" value="2"/>
</dbReference>
<dbReference type="InterPro" id="IPR036318">
    <property type="entry name" value="FAD-bd_PCMH-like_sf"/>
</dbReference>
<gene>
    <name evidence="5" type="primary">patO</name>
    <name evidence="5" type="ORF">LAWI1_G004791</name>
</gene>
<evidence type="ECO:0000256" key="3">
    <source>
        <dbReference type="SAM" id="SignalP"/>
    </source>
</evidence>
<feature type="domain" description="FAD-binding PCMH-type" evidence="4">
    <location>
        <begin position="125"/>
        <end position="304"/>
    </location>
</feature>
<dbReference type="SUPFAM" id="SSF56176">
    <property type="entry name" value="FAD-binding/transporter-associated domain-like"/>
    <property type="match status" value="1"/>
</dbReference>
<dbReference type="InterPro" id="IPR012951">
    <property type="entry name" value="BBE"/>
</dbReference>
<feature type="non-terminal residue" evidence="5">
    <location>
        <position position="564"/>
    </location>
</feature>
<dbReference type="PANTHER" id="PTHR13878:SF91">
    <property type="entry name" value="FAD BINDING DOMAIN PROTEIN (AFU_ORTHOLOGUE AFUA_6G12070)-RELATED"/>
    <property type="match status" value="1"/>
</dbReference>
<dbReference type="Proteomes" id="UP000315522">
    <property type="component" value="Unassembled WGS sequence"/>
</dbReference>
<dbReference type="EMBL" id="QGML01001444">
    <property type="protein sequence ID" value="TVY89030.1"/>
    <property type="molecule type" value="Genomic_DNA"/>
</dbReference>
<dbReference type="InterPro" id="IPR050432">
    <property type="entry name" value="FAD-linked_Oxidoreductases_BP"/>
</dbReference>
<keyword evidence="6" id="KW-1185">Reference proteome</keyword>
<keyword evidence="2" id="KW-0560">Oxidoreductase</keyword>
<evidence type="ECO:0000256" key="2">
    <source>
        <dbReference type="ARBA" id="ARBA00023002"/>
    </source>
</evidence>
<reference evidence="5 6" key="1">
    <citation type="submission" date="2018-05" db="EMBL/GenBank/DDBJ databases">
        <title>Genome sequencing and assembly of the regulated plant pathogen Lachnellula willkommii and related sister species for the development of diagnostic species identification markers.</title>
        <authorList>
            <person name="Giroux E."/>
            <person name="Bilodeau G."/>
        </authorList>
    </citation>
    <scope>NUCLEOTIDE SEQUENCE [LARGE SCALE GENOMIC DNA]</scope>
    <source>
        <strain evidence="5 6">CBS 172.35</strain>
    </source>
</reference>
<evidence type="ECO:0000313" key="6">
    <source>
        <dbReference type="Proteomes" id="UP000315522"/>
    </source>
</evidence>
<keyword evidence="3" id="KW-0732">Signal</keyword>
<dbReference type="GO" id="GO:0071949">
    <property type="term" value="F:FAD binding"/>
    <property type="evidence" value="ECO:0007669"/>
    <property type="project" value="InterPro"/>
</dbReference>
<proteinExistence type="inferred from homology"/>
<dbReference type="InterPro" id="IPR016166">
    <property type="entry name" value="FAD-bd_PCMH"/>
</dbReference>
<comment type="caution">
    <text evidence="5">The sequence shown here is derived from an EMBL/GenBank/DDBJ whole genome shotgun (WGS) entry which is preliminary data.</text>
</comment>
<evidence type="ECO:0000259" key="4">
    <source>
        <dbReference type="PROSITE" id="PS51387"/>
    </source>
</evidence>
<accession>A0A559M7W5</accession>
<dbReference type="Pfam" id="PF01565">
    <property type="entry name" value="FAD_binding_4"/>
    <property type="match status" value="1"/>
</dbReference>
<dbReference type="AlphaFoldDB" id="A0A559M7W5"/>
<sequence length="564" mass="60674">MFLLRNAIVVLVLLLVPIVRTDPVFSATTVSSSQPTCRYLPTDAEWPDQTVWDHMNQTVGGRLIRGVPLGQPCYTPQFGAEECSRIQEEWVLLSPFIADPVNFMSPYWMNNSCSPFLGPNGSCILGNLASYALDVNSAEDAIAGIRFAQDNNIRLTIKNTGHDFLGRSAGAGSLALWTHNLDEIAFVNYSSPLYTGPAVRIGAGVEYQDLYLAASSQGYRIVGGSCSTVGVTGGFSQGGGHGPLGAAYGLGADQVLEWEVVTAAGQHLTVSPMNDDAELYWALSGGGAGNFALVLSVTVQAHVDGPVAGAAFSFVNIGDDIAYWAAVSAWLRTLIVLDTIDGLTTVWTITAGALSLEFATLPDVTTTDAINNTLAPFFTELAELNVSLTDSYKTDVHANFAEYYDVWVSQTYTSNISIGGRLIPRSMVQDQNTALPALVAALRDITSGGAQILGVAANVTHGNYTPNAVLPSWRDALFTMSFATSLAKDAEWDAIRSDQIQLNTWQEELRALTPGGGTYMNEATWDNVYWKEDYFGTNYESLLAVKARYDPGFLFWAHAAVGSD</sequence>
<dbReference type="PANTHER" id="PTHR13878">
    <property type="entry name" value="GULONOLACTONE OXIDASE"/>
    <property type="match status" value="1"/>
</dbReference>
<feature type="chain" id="PRO_5021932262" evidence="3">
    <location>
        <begin position="22"/>
        <end position="564"/>
    </location>
</feature>
<dbReference type="InterPro" id="IPR006094">
    <property type="entry name" value="Oxid_FAD_bind_N"/>
</dbReference>
<dbReference type="GO" id="GO:0016491">
    <property type="term" value="F:oxidoreductase activity"/>
    <property type="evidence" value="ECO:0007669"/>
    <property type="project" value="UniProtKB-KW"/>
</dbReference>
<name>A0A559M7W5_9HELO</name>
<comment type="similarity">
    <text evidence="1">Belongs to the oxygen-dependent FAD-linked oxidoreductase family.</text>
</comment>